<comment type="function">
    <text evidence="8">Catalyzes the release of premature peptidyl moieties from peptidyl-tRNA molecules trapped in stalled 50S ribosomal subunits, and thus maintains levels of free tRNAs and 50S ribosomes.</text>
</comment>
<sequence length="197" mass="22298">MVALFSRPQFDLCVVGLGNPGPKYQNTRHNTGFILMEKIADQLGVKIDRARFQGKCGSVQINGKKVLLLMPQTFMNLSGHSVLEACNYYQIPPEKVLVIFDDISLEIGKMRIRRKGSHGGHNGIRDISYCLDSEAFPRIKVGIGKKPDPRYDLADWVLSRFTESERRRIEELAEPCLDTVQLVLQDNIGEAMNRYNS</sequence>
<dbReference type="FunFam" id="3.40.50.1470:FF:000001">
    <property type="entry name" value="Peptidyl-tRNA hydrolase"/>
    <property type="match status" value="1"/>
</dbReference>
<feature type="site" description="Stabilizes the basic form of H active site to accept a proton" evidence="8">
    <location>
        <position position="101"/>
    </location>
</feature>
<proteinExistence type="inferred from homology"/>
<keyword evidence="4 8" id="KW-0694">RNA-binding</keyword>
<name>A0A8J6M243_9FIRM</name>
<reference evidence="11" key="1">
    <citation type="submission" date="2020-08" db="EMBL/GenBank/DDBJ databases">
        <authorList>
            <person name="Liu C."/>
            <person name="Sun Q."/>
        </authorList>
    </citation>
    <scope>NUCLEOTIDE SEQUENCE</scope>
    <source>
        <strain evidence="11">NSJ-65</strain>
    </source>
</reference>
<dbReference type="AlphaFoldDB" id="A0A8J6M243"/>
<feature type="binding site" evidence="8">
    <location>
        <position position="74"/>
    </location>
    <ligand>
        <name>tRNA</name>
        <dbReference type="ChEBI" id="CHEBI:17843"/>
    </ligand>
</feature>
<keyword evidence="8" id="KW-0963">Cytoplasm</keyword>
<dbReference type="SUPFAM" id="SSF53178">
    <property type="entry name" value="Peptidyl-tRNA hydrolase-like"/>
    <property type="match status" value="1"/>
</dbReference>
<dbReference type="InterPro" id="IPR001328">
    <property type="entry name" value="Pept_tRNA_hydro"/>
</dbReference>
<dbReference type="GO" id="GO:0005737">
    <property type="term" value="C:cytoplasm"/>
    <property type="evidence" value="ECO:0007669"/>
    <property type="project" value="UniProtKB-SubCell"/>
</dbReference>
<keyword evidence="12" id="KW-1185">Reference proteome</keyword>
<comment type="similarity">
    <text evidence="5 8 10">Belongs to the PTH family.</text>
</comment>
<evidence type="ECO:0000256" key="9">
    <source>
        <dbReference type="RuleBase" id="RU000673"/>
    </source>
</evidence>
<dbReference type="InterPro" id="IPR018171">
    <property type="entry name" value="Pept_tRNA_hydro_CS"/>
</dbReference>
<comment type="caution">
    <text evidence="11">The sequence shown here is derived from an EMBL/GenBank/DDBJ whole genome shotgun (WGS) entry which is preliminary data.</text>
</comment>
<dbReference type="GO" id="GO:0004045">
    <property type="term" value="F:peptidyl-tRNA hydrolase activity"/>
    <property type="evidence" value="ECO:0007669"/>
    <property type="project" value="UniProtKB-UniRule"/>
</dbReference>
<evidence type="ECO:0000256" key="10">
    <source>
        <dbReference type="RuleBase" id="RU004320"/>
    </source>
</evidence>
<protein>
    <recommendedName>
        <fullName evidence="7 8">Peptidyl-tRNA hydrolase</fullName>
        <shortName evidence="8">Pth</shortName>
        <ecNumber evidence="1 8">3.1.1.29</ecNumber>
    </recommendedName>
</protein>
<dbReference type="Proteomes" id="UP000597668">
    <property type="component" value="Unassembled WGS sequence"/>
</dbReference>
<comment type="subunit">
    <text evidence="8">Monomer.</text>
</comment>
<feature type="binding site" evidence="8">
    <location>
        <position position="24"/>
    </location>
    <ligand>
        <name>tRNA</name>
        <dbReference type="ChEBI" id="CHEBI:17843"/>
    </ligand>
</feature>
<dbReference type="GO" id="GO:0006515">
    <property type="term" value="P:protein quality control for misfolded or incompletely synthesized proteins"/>
    <property type="evidence" value="ECO:0007669"/>
    <property type="project" value="UniProtKB-UniRule"/>
</dbReference>
<gene>
    <name evidence="8" type="primary">pth</name>
    <name evidence="11" type="ORF">H8K20_12070</name>
</gene>
<dbReference type="PROSITE" id="PS01195">
    <property type="entry name" value="PEPT_TRNA_HYDROL_1"/>
    <property type="match status" value="1"/>
</dbReference>
<dbReference type="EMBL" id="JACOGI010000003">
    <property type="protein sequence ID" value="MBC3517126.1"/>
    <property type="molecule type" value="Genomic_DNA"/>
</dbReference>
<dbReference type="PROSITE" id="PS01196">
    <property type="entry name" value="PEPT_TRNA_HYDROL_2"/>
    <property type="match status" value="1"/>
</dbReference>
<dbReference type="PANTHER" id="PTHR17224">
    <property type="entry name" value="PEPTIDYL-TRNA HYDROLASE"/>
    <property type="match status" value="1"/>
</dbReference>
<evidence type="ECO:0000313" key="12">
    <source>
        <dbReference type="Proteomes" id="UP000597668"/>
    </source>
</evidence>
<organism evidence="11 12">
    <name type="scientific">Neobittarella massiliensis</name>
    <name type="common">ex Bilen et al. 2018</name>
    <dbReference type="NCBI Taxonomy" id="2041842"/>
    <lineage>
        <taxon>Bacteria</taxon>
        <taxon>Bacillati</taxon>
        <taxon>Bacillota</taxon>
        <taxon>Clostridia</taxon>
        <taxon>Eubacteriales</taxon>
        <taxon>Oscillospiraceae</taxon>
        <taxon>Neobittarella (ex Bilen et al. 2018)</taxon>
    </lineage>
</organism>
<dbReference type="HAMAP" id="MF_00083">
    <property type="entry name" value="Pept_tRNA_hydro_bact"/>
    <property type="match status" value="1"/>
</dbReference>
<dbReference type="Gene3D" id="3.40.50.1470">
    <property type="entry name" value="Peptidyl-tRNA hydrolase"/>
    <property type="match status" value="1"/>
</dbReference>
<dbReference type="GO" id="GO:0000049">
    <property type="term" value="F:tRNA binding"/>
    <property type="evidence" value="ECO:0007669"/>
    <property type="project" value="UniProtKB-UniRule"/>
</dbReference>
<evidence type="ECO:0000256" key="5">
    <source>
        <dbReference type="ARBA" id="ARBA00038063"/>
    </source>
</evidence>
<dbReference type="PANTHER" id="PTHR17224:SF1">
    <property type="entry name" value="PEPTIDYL-TRNA HYDROLASE"/>
    <property type="match status" value="1"/>
</dbReference>
<evidence type="ECO:0000256" key="8">
    <source>
        <dbReference type="HAMAP-Rule" id="MF_00083"/>
    </source>
</evidence>
<evidence type="ECO:0000256" key="4">
    <source>
        <dbReference type="ARBA" id="ARBA00022884"/>
    </source>
</evidence>
<dbReference type="NCBIfam" id="TIGR00447">
    <property type="entry name" value="pth"/>
    <property type="match status" value="1"/>
</dbReference>
<dbReference type="GO" id="GO:0072344">
    <property type="term" value="P:rescue of stalled ribosome"/>
    <property type="evidence" value="ECO:0007669"/>
    <property type="project" value="UniProtKB-UniRule"/>
</dbReference>
<feature type="binding site" evidence="8">
    <location>
        <position position="76"/>
    </location>
    <ligand>
        <name>tRNA</name>
        <dbReference type="ChEBI" id="CHEBI:17843"/>
    </ligand>
</feature>
<evidence type="ECO:0000256" key="1">
    <source>
        <dbReference type="ARBA" id="ARBA00013260"/>
    </source>
</evidence>
<evidence type="ECO:0000256" key="3">
    <source>
        <dbReference type="ARBA" id="ARBA00022801"/>
    </source>
</evidence>
<keyword evidence="3 8" id="KW-0378">Hydrolase</keyword>
<keyword evidence="2 8" id="KW-0820">tRNA-binding</keyword>
<dbReference type="EC" id="3.1.1.29" evidence="1 8"/>
<feature type="site" description="Discriminates between blocked and unblocked aminoacyl-tRNA" evidence="8">
    <location>
        <position position="19"/>
    </location>
</feature>
<dbReference type="Pfam" id="PF01195">
    <property type="entry name" value="Pept_tRNA_hydro"/>
    <property type="match status" value="1"/>
</dbReference>
<dbReference type="InterPro" id="IPR036416">
    <property type="entry name" value="Pept_tRNA_hydro_sf"/>
</dbReference>
<feature type="binding site" evidence="8">
    <location>
        <position position="122"/>
    </location>
    <ligand>
        <name>tRNA</name>
        <dbReference type="ChEBI" id="CHEBI:17843"/>
    </ligand>
</feature>
<evidence type="ECO:0000256" key="6">
    <source>
        <dbReference type="ARBA" id="ARBA00048707"/>
    </source>
</evidence>
<evidence type="ECO:0000313" key="11">
    <source>
        <dbReference type="EMBL" id="MBC3517126.1"/>
    </source>
</evidence>
<comment type="subcellular location">
    <subcellularLocation>
        <location evidence="8">Cytoplasm</location>
    </subcellularLocation>
</comment>
<evidence type="ECO:0000256" key="7">
    <source>
        <dbReference type="ARBA" id="ARBA00050038"/>
    </source>
</evidence>
<accession>A0A8J6M243</accession>
<dbReference type="CDD" id="cd00462">
    <property type="entry name" value="PTH"/>
    <property type="match status" value="1"/>
</dbReference>
<comment type="function">
    <text evidence="8">Hydrolyzes ribosome-free peptidyl-tRNAs (with 1 or more amino acids incorporated), which drop off the ribosome during protein synthesis, or as a result of ribosome stalling.</text>
</comment>
<comment type="catalytic activity">
    <reaction evidence="6 8 9">
        <text>an N-acyl-L-alpha-aminoacyl-tRNA + H2O = an N-acyl-L-amino acid + a tRNA + H(+)</text>
        <dbReference type="Rhea" id="RHEA:54448"/>
        <dbReference type="Rhea" id="RHEA-COMP:10123"/>
        <dbReference type="Rhea" id="RHEA-COMP:13883"/>
        <dbReference type="ChEBI" id="CHEBI:15377"/>
        <dbReference type="ChEBI" id="CHEBI:15378"/>
        <dbReference type="ChEBI" id="CHEBI:59874"/>
        <dbReference type="ChEBI" id="CHEBI:78442"/>
        <dbReference type="ChEBI" id="CHEBI:138191"/>
        <dbReference type="EC" id="3.1.1.29"/>
    </reaction>
</comment>
<evidence type="ECO:0000256" key="2">
    <source>
        <dbReference type="ARBA" id="ARBA00022555"/>
    </source>
</evidence>
<feature type="active site" description="Proton acceptor" evidence="8">
    <location>
        <position position="29"/>
    </location>
</feature>